<organism evidence="8 9">
    <name type="scientific">Hoeflea algicola</name>
    <dbReference type="NCBI Taxonomy" id="2983763"/>
    <lineage>
        <taxon>Bacteria</taxon>
        <taxon>Pseudomonadati</taxon>
        <taxon>Pseudomonadota</taxon>
        <taxon>Alphaproteobacteria</taxon>
        <taxon>Hyphomicrobiales</taxon>
        <taxon>Rhizobiaceae</taxon>
        <taxon>Hoeflea</taxon>
    </lineage>
</organism>
<evidence type="ECO:0000256" key="3">
    <source>
        <dbReference type="ARBA" id="ARBA00022630"/>
    </source>
</evidence>
<dbReference type="Gene3D" id="3.50.50.60">
    <property type="entry name" value="FAD/NAD(P)-binding domain"/>
    <property type="match status" value="1"/>
</dbReference>
<dbReference type="RefSeq" id="WP_267652234.1">
    <property type="nucleotide sequence ID" value="NZ_JAOVZR010000001.1"/>
</dbReference>
<dbReference type="InterPro" id="IPR000447">
    <property type="entry name" value="G3P_DH_FAD-dep"/>
</dbReference>
<evidence type="ECO:0000259" key="7">
    <source>
        <dbReference type="Pfam" id="PF16901"/>
    </source>
</evidence>
<gene>
    <name evidence="8" type="ORF">OEG84_02285</name>
</gene>
<dbReference type="Gene3D" id="3.30.9.10">
    <property type="entry name" value="D-Amino Acid Oxidase, subunit A, domain 2"/>
    <property type="match status" value="1"/>
</dbReference>
<dbReference type="Gene3D" id="1.10.8.870">
    <property type="entry name" value="Alpha-glycerophosphate oxidase, cap domain"/>
    <property type="match status" value="1"/>
</dbReference>
<feature type="domain" description="Alpha-glycerophosphate oxidase C-terminal" evidence="7">
    <location>
        <begin position="420"/>
        <end position="545"/>
    </location>
</feature>
<reference evidence="8" key="1">
    <citation type="submission" date="2022-10" db="EMBL/GenBank/DDBJ databases">
        <title>Hoeflea sp. G2-23, isolated from marine algae.</title>
        <authorList>
            <person name="Kristyanto S."/>
            <person name="Kim J.M."/>
            <person name="Jeon C.O."/>
        </authorList>
    </citation>
    <scope>NUCLEOTIDE SEQUENCE</scope>
    <source>
        <strain evidence="8">G2-23</strain>
    </source>
</reference>
<keyword evidence="3" id="KW-0285">Flavoprotein</keyword>
<dbReference type="PRINTS" id="PR01001">
    <property type="entry name" value="FADG3PDH"/>
</dbReference>
<dbReference type="SUPFAM" id="SSF54373">
    <property type="entry name" value="FAD-linked reductases, C-terminal domain"/>
    <property type="match status" value="1"/>
</dbReference>
<dbReference type="PANTHER" id="PTHR11985:SF15">
    <property type="entry name" value="GLYCEROL-3-PHOSPHATE DEHYDROGENASE, MITOCHONDRIAL"/>
    <property type="match status" value="1"/>
</dbReference>
<name>A0ABT3Z486_9HYPH</name>
<comment type="cofactor">
    <cofactor evidence="1">
        <name>FAD</name>
        <dbReference type="ChEBI" id="CHEBI:57692"/>
    </cofactor>
</comment>
<dbReference type="InterPro" id="IPR006076">
    <property type="entry name" value="FAD-dep_OxRdtase"/>
</dbReference>
<accession>A0ABT3Z486</accession>
<evidence type="ECO:0000256" key="1">
    <source>
        <dbReference type="ARBA" id="ARBA00001974"/>
    </source>
</evidence>
<evidence type="ECO:0000256" key="4">
    <source>
        <dbReference type="ARBA" id="ARBA00022827"/>
    </source>
</evidence>
<dbReference type="InterPro" id="IPR038299">
    <property type="entry name" value="DAO_C_sf"/>
</dbReference>
<comment type="caution">
    <text evidence="8">The sequence shown here is derived from an EMBL/GenBank/DDBJ whole genome shotgun (WGS) entry which is preliminary data.</text>
</comment>
<evidence type="ECO:0000313" key="9">
    <source>
        <dbReference type="Proteomes" id="UP001073227"/>
    </source>
</evidence>
<evidence type="ECO:0000256" key="5">
    <source>
        <dbReference type="ARBA" id="ARBA00023002"/>
    </source>
</evidence>
<dbReference type="InterPro" id="IPR036188">
    <property type="entry name" value="FAD/NAD-bd_sf"/>
</dbReference>
<dbReference type="Pfam" id="PF16901">
    <property type="entry name" value="DAO_C"/>
    <property type="match status" value="1"/>
</dbReference>
<keyword evidence="4" id="KW-0274">FAD</keyword>
<evidence type="ECO:0000313" key="8">
    <source>
        <dbReference type="EMBL" id="MCY0146575.1"/>
    </source>
</evidence>
<dbReference type="Pfam" id="PF01266">
    <property type="entry name" value="DAO"/>
    <property type="match status" value="1"/>
</dbReference>
<proteinExistence type="inferred from homology"/>
<evidence type="ECO:0000259" key="6">
    <source>
        <dbReference type="Pfam" id="PF01266"/>
    </source>
</evidence>
<keyword evidence="9" id="KW-1185">Reference proteome</keyword>
<dbReference type="InterPro" id="IPR031656">
    <property type="entry name" value="DAO_C"/>
</dbReference>
<feature type="domain" description="FAD dependent oxidoreductase" evidence="6">
    <location>
        <begin position="19"/>
        <end position="408"/>
    </location>
</feature>
<evidence type="ECO:0000256" key="2">
    <source>
        <dbReference type="ARBA" id="ARBA00007330"/>
    </source>
</evidence>
<keyword evidence="5" id="KW-0560">Oxidoreductase</keyword>
<comment type="similarity">
    <text evidence="2">Belongs to the FAD-dependent glycerol-3-phosphate dehydrogenase family.</text>
</comment>
<dbReference type="EMBL" id="JAOVZR010000001">
    <property type="protein sequence ID" value="MCY0146575.1"/>
    <property type="molecule type" value="Genomic_DNA"/>
</dbReference>
<dbReference type="PANTHER" id="PTHR11985">
    <property type="entry name" value="GLYCEROL-3-PHOSPHATE DEHYDROGENASE"/>
    <property type="match status" value="1"/>
</dbReference>
<dbReference type="SUPFAM" id="SSF51905">
    <property type="entry name" value="FAD/NAD(P)-binding domain"/>
    <property type="match status" value="1"/>
</dbReference>
<dbReference type="Proteomes" id="UP001073227">
    <property type="component" value="Unassembled WGS sequence"/>
</dbReference>
<sequence>MDRSPSQLQDPTPPPEAVDVLIIGGGINGISTFRELALQGVNVVLMERDDFCSGASAALSRMVHGGLRYLENGEFRLVRQSLEERDRLLNNAPHCVSPLPTVVPIMTWFRGTLATTAAFFNLAGKPRHRPGLMIRLGLTLYDVMSWRSRSMPRHKGLSRAAIRKLVPGITDKAVGGVLYFDARVTNPERLGVEMVIETEAATDARAFSYTEIVSGDRTGLVWRDRLSGAEGRIVPKVVVNATGAWVDKVSTRIDRGNDQKRVEGTKGSHLMINNEALKAALGDRMVYYENADGRICITFAHAGSVMVGSTDIRVEDPDSAVCFEDEKAYMLSALANVFPSIVVKDEEIVHVFTGVRPLPVSAEGFTGRISRDHSIDVEAPGARDYAVLTLIGGKWTTFRIFGEEVADLALSRLGIPRKVDTRNLRIGGGRDFPTESPAREHWLREIAARTALPLECVRTLAGRYGSRAADVAAYCAAEADGPLLTASDYSRREMLFLVRNERVRELGDILLRRTTLGIEGRITADLLAEVSELLAAPLGWTESQRQAAIDRFNQTFARRHRMQQSKA</sequence>
<protein>
    <submittedName>
        <fullName evidence="8">Glycerol-3-phosphate dehydrogenase/oxidase</fullName>
    </submittedName>
</protein>